<dbReference type="Pfam" id="PF12848">
    <property type="entry name" value="ABC_tran_Xtn"/>
    <property type="match status" value="1"/>
</dbReference>
<dbReference type="PANTHER" id="PTHR42855">
    <property type="entry name" value="ABC TRANSPORTER ATP-BINDING SUBUNIT"/>
    <property type="match status" value="1"/>
</dbReference>
<dbReference type="PROSITE" id="PS00211">
    <property type="entry name" value="ABC_TRANSPORTER_1"/>
    <property type="match status" value="1"/>
</dbReference>
<evidence type="ECO:0000256" key="3">
    <source>
        <dbReference type="ARBA" id="ARBA00022555"/>
    </source>
</evidence>
<evidence type="ECO:0000256" key="2">
    <source>
        <dbReference type="ARBA" id="ARBA00022490"/>
    </source>
</evidence>
<dbReference type="SMART" id="SM00382">
    <property type="entry name" value="AAA"/>
    <property type="match status" value="2"/>
</dbReference>
<dbReference type="SUPFAM" id="SSF52540">
    <property type="entry name" value="P-loop containing nucleoside triphosphate hydrolases"/>
    <property type="match status" value="2"/>
</dbReference>
<dbReference type="InterPro" id="IPR027417">
    <property type="entry name" value="P-loop_NTPase"/>
</dbReference>
<evidence type="ECO:0000256" key="10">
    <source>
        <dbReference type="ARBA" id="ARBA00022884"/>
    </source>
</evidence>
<dbReference type="Pfam" id="PF16326">
    <property type="entry name" value="ABC_tran_CTD"/>
    <property type="match status" value="1"/>
</dbReference>
<dbReference type="CDD" id="cd03221">
    <property type="entry name" value="ABCF_EF-3"/>
    <property type="match status" value="2"/>
</dbReference>
<reference evidence="14 15" key="1">
    <citation type="submission" date="2021-05" db="EMBL/GenBank/DDBJ databases">
        <title>Comparative genomic studies on the polysaccharide-degrading batcterial strains of the Flammeovirga genus.</title>
        <authorList>
            <person name="Zewei F."/>
            <person name="Zheng Z."/>
            <person name="Yu L."/>
            <person name="Ruyue G."/>
            <person name="Yanhong M."/>
            <person name="Yuanyuan C."/>
            <person name="Jingyan G."/>
            <person name="Wenjun H."/>
        </authorList>
    </citation>
    <scope>NUCLEOTIDE SEQUENCE [LARGE SCALE GENOMIC DNA]</scope>
    <source>
        <strain evidence="14 15">NBRC:100898</strain>
    </source>
</reference>
<keyword evidence="7" id="KW-0378">Hydrolase</keyword>
<dbReference type="InterPro" id="IPR032524">
    <property type="entry name" value="ABC_tran_C"/>
</dbReference>
<keyword evidence="8 14" id="KW-0067">ATP-binding</keyword>
<feature type="region of interest" description="Disordered" evidence="12">
    <location>
        <begin position="582"/>
        <end position="601"/>
    </location>
</feature>
<keyword evidence="2" id="KW-0963">Cytoplasm</keyword>
<feature type="domain" description="ABC transporter" evidence="13">
    <location>
        <begin position="4"/>
        <end position="254"/>
    </location>
</feature>
<keyword evidence="3" id="KW-0820">tRNA-binding</keyword>
<keyword evidence="4" id="KW-0699">rRNA-binding</keyword>
<dbReference type="InterPro" id="IPR003439">
    <property type="entry name" value="ABC_transporter-like_ATP-bd"/>
</dbReference>
<evidence type="ECO:0000256" key="5">
    <source>
        <dbReference type="ARBA" id="ARBA00022737"/>
    </source>
</evidence>
<dbReference type="AlphaFoldDB" id="A0AAX1N954"/>
<evidence type="ECO:0000313" key="15">
    <source>
        <dbReference type="Proteomes" id="UP000678679"/>
    </source>
</evidence>
<dbReference type="PROSITE" id="PS50893">
    <property type="entry name" value="ABC_TRANSPORTER_2"/>
    <property type="match status" value="2"/>
</dbReference>
<dbReference type="GO" id="GO:0005524">
    <property type="term" value="F:ATP binding"/>
    <property type="evidence" value="ECO:0007669"/>
    <property type="project" value="UniProtKB-KW"/>
</dbReference>
<organism evidence="14 15">
    <name type="scientific">Flammeovirga yaeyamensis</name>
    <dbReference type="NCBI Taxonomy" id="367791"/>
    <lineage>
        <taxon>Bacteria</taxon>
        <taxon>Pseudomonadati</taxon>
        <taxon>Bacteroidota</taxon>
        <taxon>Cytophagia</taxon>
        <taxon>Cytophagales</taxon>
        <taxon>Flammeovirgaceae</taxon>
        <taxon>Flammeovirga</taxon>
    </lineage>
</organism>
<keyword evidence="5" id="KW-0677">Repeat</keyword>
<dbReference type="InterPro" id="IPR051309">
    <property type="entry name" value="ABCF_ATPase"/>
</dbReference>
<dbReference type="GO" id="GO:0016887">
    <property type="term" value="F:ATP hydrolysis activity"/>
    <property type="evidence" value="ECO:0007669"/>
    <property type="project" value="InterPro"/>
</dbReference>
<dbReference type="KEGG" id="fya:KMW28_09505"/>
<feature type="domain" description="ABC transporter" evidence="13">
    <location>
        <begin position="319"/>
        <end position="537"/>
    </location>
</feature>
<evidence type="ECO:0000256" key="1">
    <source>
        <dbReference type="ARBA" id="ARBA00005868"/>
    </source>
</evidence>
<dbReference type="InterPro" id="IPR037118">
    <property type="entry name" value="Val-tRNA_synth_C_sf"/>
</dbReference>
<evidence type="ECO:0000256" key="8">
    <source>
        <dbReference type="ARBA" id="ARBA00022840"/>
    </source>
</evidence>
<evidence type="ECO:0000256" key="7">
    <source>
        <dbReference type="ARBA" id="ARBA00022801"/>
    </source>
</evidence>
<keyword evidence="10" id="KW-0694">RNA-binding</keyword>
<evidence type="ECO:0000256" key="9">
    <source>
        <dbReference type="ARBA" id="ARBA00022845"/>
    </source>
</evidence>
<name>A0AAX1N954_9BACT</name>
<evidence type="ECO:0000256" key="12">
    <source>
        <dbReference type="SAM" id="MobiDB-lite"/>
    </source>
</evidence>
<dbReference type="FunFam" id="3.40.50.300:FF:000183">
    <property type="entry name" value="ABC transporter ATP-binding protein yjjK"/>
    <property type="match status" value="1"/>
</dbReference>
<dbReference type="InterPro" id="IPR003593">
    <property type="entry name" value="AAA+_ATPase"/>
</dbReference>
<keyword evidence="6" id="KW-0547">Nucleotide-binding</keyword>
<dbReference type="PANTHER" id="PTHR42855:SF1">
    <property type="entry name" value="ABC TRANSPORTER DOMAIN-CONTAINING PROTEIN"/>
    <property type="match status" value="1"/>
</dbReference>
<keyword evidence="9" id="KW-0810">Translation regulation</keyword>
<dbReference type="Gene3D" id="3.40.50.300">
    <property type="entry name" value="P-loop containing nucleotide triphosphate hydrolases"/>
    <property type="match status" value="2"/>
</dbReference>
<dbReference type="RefSeq" id="WP_169665356.1">
    <property type="nucleotide sequence ID" value="NZ_CP076132.1"/>
</dbReference>
<evidence type="ECO:0000256" key="6">
    <source>
        <dbReference type="ARBA" id="ARBA00022741"/>
    </source>
</evidence>
<evidence type="ECO:0000259" key="13">
    <source>
        <dbReference type="PROSITE" id="PS50893"/>
    </source>
</evidence>
<dbReference type="NCBIfam" id="NF000355">
    <property type="entry name" value="ribo_prot_ABC_F"/>
    <property type="match status" value="1"/>
</dbReference>
<evidence type="ECO:0000256" key="11">
    <source>
        <dbReference type="ARBA" id="ARBA00022917"/>
    </source>
</evidence>
<dbReference type="GO" id="GO:0003677">
    <property type="term" value="F:DNA binding"/>
    <property type="evidence" value="ECO:0007669"/>
    <property type="project" value="InterPro"/>
</dbReference>
<dbReference type="GO" id="GO:0006417">
    <property type="term" value="P:regulation of translation"/>
    <property type="evidence" value="ECO:0007669"/>
    <property type="project" value="UniProtKB-KW"/>
</dbReference>
<gene>
    <name evidence="14" type="ORF">KMW28_09505</name>
</gene>
<evidence type="ECO:0000256" key="4">
    <source>
        <dbReference type="ARBA" id="ARBA00022730"/>
    </source>
</evidence>
<dbReference type="InterPro" id="IPR032781">
    <property type="entry name" value="ABC_tran_Xtn"/>
</dbReference>
<dbReference type="Proteomes" id="UP000678679">
    <property type="component" value="Chromosome 1"/>
</dbReference>
<keyword evidence="11" id="KW-0648">Protein biosynthesis</keyword>
<dbReference type="InterPro" id="IPR017871">
    <property type="entry name" value="ABC_transporter-like_CS"/>
</dbReference>
<comment type="similarity">
    <text evidence="1">Belongs to the ABC transporter superfamily. ABCF family. Translational throttle EttA subfamily.</text>
</comment>
<dbReference type="GO" id="GO:0006412">
    <property type="term" value="P:translation"/>
    <property type="evidence" value="ECO:0007669"/>
    <property type="project" value="UniProtKB-KW"/>
</dbReference>
<evidence type="ECO:0000313" key="14">
    <source>
        <dbReference type="EMBL" id="QWG03797.1"/>
    </source>
</evidence>
<dbReference type="Gene3D" id="1.10.287.380">
    <property type="entry name" value="Valyl-tRNA synthetase, C-terminal domain"/>
    <property type="match status" value="1"/>
</dbReference>
<dbReference type="Pfam" id="PF00005">
    <property type="entry name" value="ABC_tran"/>
    <property type="match status" value="2"/>
</dbReference>
<proteinExistence type="inferred from homology"/>
<sequence>MNLLSVDNATKYWGEKPLYENISFGIQQGQKVALVAKNGTGKSTLLNSIAGKESLDGGEIAINKDITIGLLEQEPLFEEGQNVLDYVLSSDSPILGAVKNYEAALQASSLDYSDAVLKQLDKATAKMEEMKAWDAEARVKQILTAFKIEDTSQRMDSLSGGQQKRVALSKVLIEEPNLLILDEPTNHLDLDMIEWLEEFLTRSKLSILLVTHDRYFLDRICNEIIELENSTIYTHKGNYSYYIEKKAEREANEAASVEKAKNLMRKELDWVRRMPKARGTKQKFRMDAFKDLKKKAHSGKKDEKVEIQVNMSRLGRKILEFENVFKSYGEKKIVEDFSYTFKRKERVGIVGNNGVGKSTFLNMLTGTESIDKGTITKGETIVYGYYTQKGLSFDEDIKVIDVVRDITENHQMSDGTSLTPLQLLNKFLFTPEKQHSYISTLSGGERKRLYLCTVLLRNPNFLILDEPTNDLDLDTLSVLEDFLESFQGCVIVVTHDRYFMDKLVDHLFIFEGDGVIKDFNGKYSEYRAYLGEVEKEKKQALREEKKLEEKKTVQKTVTKKLSYKEQKEYEALEAEIETLESQKEELEGKLSDGSVTSPDEIREVSEKLGEVMEEADEKMMRWMELDEIANGG</sequence>
<dbReference type="GO" id="GO:0000049">
    <property type="term" value="F:tRNA binding"/>
    <property type="evidence" value="ECO:0007669"/>
    <property type="project" value="UniProtKB-KW"/>
</dbReference>
<dbReference type="EMBL" id="CP076132">
    <property type="protein sequence ID" value="QWG03797.1"/>
    <property type="molecule type" value="Genomic_DNA"/>
</dbReference>
<dbReference type="GO" id="GO:0019843">
    <property type="term" value="F:rRNA binding"/>
    <property type="evidence" value="ECO:0007669"/>
    <property type="project" value="UniProtKB-KW"/>
</dbReference>
<accession>A0AAX1N954</accession>
<keyword evidence="15" id="KW-1185">Reference proteome</keyword>
<protein>
    <submittedName>
        <fullName evidence="14">ATP-binding cassette domain-containing protein</fullName>
    </submittedName>
</protein>
<dbReference type="FunFam" id="3.40.50.300:FF:000011">
    <property type="entry name" value="Putative ABC transporter ATP-binding component"/>
    <property type="match status" value="1"/>
</dbReference>